<name>A0A255G714_9ACTN</name>
<accession>A0A255G714</accession>
<comment type="caution">
    <text evidence="2">The sequence shown here is derived from an EMBL/GenBank/DDBJ whole genome shotgun (WGS) entry which is preliminary data.</text>
</comment>
<dbReference type="EMBL" id="NMVO01000015">
    <property type="protein sequence ID" value="OYO11727.1"/>
    <property type="molecule type" value="Genomic_DNA"/>
</dbReference>
<evidence type="ECO:0000313" key="3">
    <source>
        <dbReference type="Proteomes" id="UP000215896"/>
    </source>
</evidence>
<dbReference type="OrthoDB" id="845740at2"/>
<dbReference type="RefSeq" id="WP_094406122.1">
    <property type="nucleotide sequence ID" value="NZ_NMVM01000006.1"/>
</dbReference>
<proteinExistence type="predicted"/>
<gene>
    <name evidence="2" type="ORF">CGZ94_15055</name>
</gene>
<dbReference type="PANTHER" id="PTHR33608:SF3">
    <property type="entry name" value="SLR2013 PROTEIN"/>
    <property type="match status" value="1"/>
</dbReference>
<evidence type="ECO:0000313" key="2">
    <source>
        <dbReference type="EMBL" id="OYO11727.1"/>
    </source>
</evidence>
<dbReference type="Proteomes" id="UP000215896">
    <property type="component" value="Unassembled WGS sequence"/>
</dbReference>
<feature type="domain" description="DUF58" evidence="1">
    <location>
        <begin position="193"/>
        <end position="239"/>
    </location>
</feature>
<sequence>MAVSPRLIWLLLAGLLPVLVWPTRITVLVWVGLCLLLTVLDLVLAPAPQQVRLSRAPLGPIRWGESVETELRVYAERRLRGVLRDAWQPSAGAAEPAGDRHRLAVAARGLARFRTRLTPTRRGLLRSDRVTLRLFGPLGLAARQRSIEVPGELQVLPAFESRRQLPSRLARLRELDGRSAVRTRGQGTEFDSLRDYVRGDDVRSLDWRASARRRELVVRTWQPERDRRITVLLDTSRLSAGRVAPSADAARRADPDTDIPRLDAGMDAVLLLSALSARAGDKVTFLAGDRRLRARVSGLARHDLLPALSRSMSPLQAALSEADWTSLGGEIARAGRRASLIVLVTPLEPQPVRESLLPVLAGMAHRSRIVIASVRDPGLDALAGEVAYDSVDQVYTAAAAERSLAERMRMIEVLSGLGVTVLDAAPDELPARLADHYLLLKAQGRL</sequence>
<keyword evidence="3" id="KW-1185">Reference proteome</keyword>
<reference evidence="2 3" key="1">
    <citation type="submission" date="2017-07" db="EMBL/GenBank/DDBJ databases">
        <title>Draft whole genome sequences of clinical Proprionibacteriaceae strains.</title>
        <authorList>
            <person name="Bernier A.-M."/>
            <person name="Bernard K."/>
            <person name="Domingo M.-C."/>
        </authorList>
    </citation>
    <scope>NUCLEOTIDE SEQUENCE [LARGE SCALE GENOMIC DNA]</scope>
    <source>
        <strain evidence="2 3">NML 030167</strain>
    </source>
</reference>
<organism evidence="2 3">
    <name type="scientific">Enemella evansiae</name>
    <dbReference type="NCBI Taxonomy" id="2016499"/>
    <lineage>
        <taxon>Bacteria</taxon>
        <taxon>Bacillati</taxon>
        <taxon>Actinomycetota</taxon>
        <taxon>Actinomycetes</taxon>
        <taxon>Propionibacteriales</taxon>
        <taxon>Propionibacteriaceae</taxon>
        <taxon>Enemella</taxon>
    </lineage>
</organism>
<dbReference type="AlphaFoldDB" id="A0A255G714"/>
<dbReference type="Pfam" id="PF01882">
    <property type="entry name" value="DUF58"/>
    <property type="match status" value="1"/>
</dbReference>
<dbReference type="PANTHER" id="PTHR33608">
    <property type="entry name" value="BLL2464 PROTEIN"/>
    <property type="match status" value="1"/>
</dbReference>
<evidence type="ECO:0000259" key="1">
    <source>
        <dbReference type="Pfam" id="PF01882"/>
    </source>
</evidence>
<dbReference type="InterPro" id="IPR002881">
    <property type="entry name" value="DUF58"/>
</dbReference>
<protein>
    <submittedName>
        <fullName evidence="2">DUF58 domain-containing protein</fullName>
    </submittedName>
</protein>